<feature type="compositionally biased region" description="Basic and acidic residues" evidence="1">
    <location>
        <begin position="229"/>
        <end position="249"/>
    </location>
</feature>
<dbReference type="AlphaFoldDB" id="A0A7X5UR45"/>
<protein>
    <submittedName>
        <fullName evidence="2">Uncharacterized protein</fullName>
    </submittedName>
</protein>
<reference evidence="2 3" key="1">
    <citation type="submission" date="2020-03" db="EMBL/GenBank/DDBJ databases">
        <title>Sequencing the genomes of 1000 actinobacteria strains.</title>
        <authorList>
            <person name="Klenk H.-P."/>
        </authorList>
    </citation>
    <scope>NUCLEOTIDE SEQUENCE [LARGE SCALE GENOMIC DNA]</scope>
    <source>
        <strain evidence="2 3">DSM 45685</strain>
    </source>
</reference>
<evidence type="ECO:0000256" key="1">
    <source>
        <dbReference type="SAM" id="MobiDB-lite"/>
    </source>
</evidence>
<proteinExistence type="predicted"/>
<feature type="region of interest" description="Disordered" evidence="1">
    <location>
        <begin position="102"/>
        <end position="126"/>
    </location>
</feature>
<accession>A0A7X5UR45</accession>
<organism evidence="2 3">
    <name type="scientific">Saccharomonospora amisosensis</name>
    <dbReference type="NCBI Taxonomy" id="1128677"/>
    <lineage>
        <taxon>Bacteria</taxon>
        <taxon>Bacillati</taxon>
        <taxon>Actinomycetota</taxon>
        <taxon>Actinomycetes</taxon>
        <taxon>Pseudonocardiales</taxon>
        <taxon>Pseudonocardiaceae</taxon>
        <taxon>Saccharomonospora</taxon>
    </lineage>
</organism>
<keyword evidence="3" id="KW-1185">Reference proteome</keyword>
<dbReference type="Proteomes" id="UP000545493">
    <property type="component" value="Unassembled WGS sequence"/>
</dbReference>
<name>A0A7X5UR45_9PSEU</name>
<evidence type="ECO:0000313" key="3">
    <source>
        <dbReference type="Proteomes" id="UP000545493"/>
    </source>
</evidence>
<evidence type="ECO:0000313" key="2">
    <source>
        <dbReference type="EMBL" id="NIJ12631.1"/>
    </source>
</evidence>
<feature type="region of interest" description="Disordered" evidence="1">
    <location>
        <begin position="204"/>
        <end position="257"/>
    </location>
</feature>
<gene>
    <name evidence="2" type="ORF">FHU38_002975</name>
</gene>
<sequence>MGRFSAVRAHCSCAFAFRSQKTRRRAHRLFESCAFAGGDRGYRLGTAIPCVRYRLTWLIGTRFRRVRKAPLCDRLIDPGPCANAAAVLLRLSAICRDYEKSSHRPWSPAVSPGRSSQWPQRTPRRPCTPEFPTSYFPPQLFGCARRLGENRTFVIRAISRTAPRNSAVTQEHLRFNGVVATELEPVVGNRCRTASWSLRVVEARSPTARAQAPGPRPNTTGDLRKRRSERFDDELRAAAPPNREDRFTPTERVGGGRCGVEVRSRAFSYRRVRARG</sequence>
<dbReference type="EMBL" id="JAAOYM010000001">
    <property type="protein sequence ID" value="NIJ12631.1"/>
    <property type="molecule type" value="Genomic_DNA"/>
</dbReference>
<comment type="caution">
    <text evidence="2">The sequence shown here is derived from an EMBL/GenBank/DDBJ whole genome shotgun (WGS) entry which is preliminary data.</text>
</comment>